<evidence type="ECO:0000256" key="11">
    <source>
        <dbReference type="SAM" id="MobiDB-lite"/>
    </source>
</evidence>
<evidence type="ECO:0000256" key="3">
    <source>
        <dbReference type="ARBA" id="ARBA00007823"/>
    </source>
</evidence>
<dbReference type="Pfam" id="PF13691">
    <property type="entry name" value="Lactamase_B_4"/>
    <property type="match status" value="1"/>
</dbReference>
<dbReference type="EMBL" id="CAJVRM010000025">
    <property type="protein sequence ID" value="CAG8971630.1"/>
    <property type="molecule type" value="Genomic_DNA"/>
</dbReference>
<dbReference type="CDD" id="cd07718">
    <property type="entry name" value="RNaseZ_ELAC1_ELAC2-C-term-like_MBL-fold"/>
    <property type="match status" value="1"/>
</dbReference>
<feature type="compositionally biased region" description="Low complexity" evidence="11">
    <location>
        <begin position="10"/>
        <end position="22"/>
    </location>
</feature>
<keyword evidence="6" id="KW-0540">Nuclease</keyword>
<evidence type="ECO:0000313" key="14">
    <source>
        <dbReference type="Proteomes" id="UP000701801"/>
    </source>
</evidence>
<dbReference type="Proteomes" id="UP000701801">
    <property type="component" value="Unassembled WGS sequence"/>
</dbReference>
<evidence type="ECO:0000256" key="7">
    <source>
        <dbReference type="ARBA" id="ARBA00022723"/>
    </source>
</evidence>
<keyword evidence="9" id="KW-0378">Hydrolase</keyword>
<keyword evidence="10" id="KW-0862">Zinc</keyword>
<keyword evidence="14" id="KW-1185">Reference proteome</keyword>
<name>A0A9N9LAJ6_9HELO</name>
<protein>
    <recommendedName>
        <fullName evidence="4">ribonuclease Z</fullName>
        <ecNumber evidence="4">3.1.26.11</ecNumber>
    </recommendedName>
</protein>
<gene>
    <name evidence="13" type="ORF">HYALB_00008024</name>
</gene>
<dbReference type="PANTHER" id="PTHR12553">
    <property type="entry name" value="ZINC PHOSPHODIESTERASE ELAC PROTEIN 2"/>
    <property type="match status" value="1"/>
</dbReference>
<dbReference type="Pfam" id="PF12706">
    <property type="entry name" value="Lactamase_B_2"/>
    <property type="match status" value="1"/>
</dbReference>
<dbReference type="GO" id="GO:0005739">
    <property type="term" value="C:mitochondrion"/>
    <property type="evidence" value="ECO:0007669"/>
    <property type="project" value="TreeGrafter"/>
</dbReference>
<evidence type="ECO:0000256" key="5">
    <source>
        <dbReference type="ARBA" id="ARBA00022694"/>
    </source>
</evidence>
<comment type="similarity">
    <text evidence="3">Belongs to the RNase Z family.</text>
</comment>
<organism evidence="13 14">
    <name type="scientific">Hymenoscyphus albidus</name>
    <dbReference type="NCBI Taxonomy" id="595503"/>
    <lineage>
        <taxon>Eukaryota</taxon>
        <taxon>Fungi</taxon>
        <taxon>Dikarya</taxon>
        <taxon>Ascomycota</taxon>
        <taxon>Pezizomycotina</taxon>
        <taxon>Leotiomycetes</taxon>
        <taxon>Helotiales</taxon>
        <taxon>Helotiaceae</taxon>
        <taxon>Hymenoscyphus</taxon>
    </lineage>
</organism>
<evidence type="ECO:0000256" key="8">
    <source>
        <dbReference type="ARBA" id="ARBA00022759"/>
    </source>
</evidence>
<dbReference type="GO" id="GO:0042781">
    <property type="term" value="F:3'-tRNA processing endoribonuclease activity"/>
    <property type="evidence" value="ECO:0007669"/>
    <property type="project" value="UniProtKB-EC"/>
</dbReference>
<dbReference type="InterPro" id="IPR047151">
    <property type="entry name" value="RNZ2-like"/>
</dbReference>
<feature type="domain" description="Metallo-beta-lactamase" evidence="12">
    <location>
        <begin position="731"/>
        <end position="933"/>
    </location>
</feature>
<sequence length="1016" mass="113207">MPQRKAPATSFRMSSRSSGSPDDSLRCGGQVLSSMVGAGTGLQPPRYKLKRRLIFQKFEVTGLPDYGIIRSPPAPPSFAPPVPPCSTLPSSLGLADSTREHIGLTHISFTPGPSASSKFPAQILYISKSQFQHHRSNALRRTTHNGTSISLRERIADRISRLVPGELTRTICASPPKPLYPNTMKCWLQIFSTPTADTPGTSIVLHFDQKRYLIGNVGEGTQRATVQRKVGLQKVGNIFLTGVVGWDTVGGLLGMILTVADVVSARNENIAHLDAKKKKVPAEKAWMSIHGGKNLNHLLATARCFIFRKGMPLRATEFRSRDETQRKNWDPTYEDDCIKVWDMVIDPENGSARKRSHDEFSDTVPEASSDSTLNAEERADRDERYDRLRQSVVHDMFDSDWRMDALVQKKLSEVALPATIFIRKDGKIEKYTGPMPGSGVEWSDVDVLVRNPWPGAMIDELPPTQPSASSVCYIIKGHPQRGKFDAPAALKLGVKKGPSFRDLTMGKSVTTEDGKVVTPEMVMGPTRESSGFAIIELPTTAYVGPLIDRPEWSSNEVMNEVKAAIWILGPGVTEDTRLQEFMKKQKGMKHIVSSKDCCPNYLAMESPATSAIKLSLIDSDRFPIPKFKNTVEQPLEGPKPFEAARPGLIFDIEPRFQERDDQVVPLLNTIKVVEEARDNKEVMDLAKIAQTQVSAEDYQNKLDERQRDIPSKDAEIVTLGTGSAVPSKYRNVSATLLRVPGYGTYLFDCGENTLGQLKRVFGDELPDVLRDLKAIWISHLHADHHLGTAAVIKAWAAETSKDDLTKNNRLHVVAHDSMTKWLREYSEVEDFGYSRVSPMMISQLKQRFHSFNHTFAPEEVKELGIASIQAVAVQHCNGAAAVVFNFPNGFKVAYSGDCRPSRDFIRIGQNATLLIHEATFDDELQSDAYAKKHCTTSDALNVGREMDARRILLTHFSQRYQKIPVMDNGERDQVAIVAFDYMRVKIGDFAKMEAFKPALMKLYENEITSLEENGHN</sequence>
<keyword evidence="5" id="KW-0819">tRNA processing</keyword>
<dbReference type="GO" id="GO:0046872">
    <property type="term" value="F:metal ion binding"/>
    <property type="evidence" value="ECO:0007669"/>
    <property type="project" value="UniProtKB-KW"/>
</dbReference>
<evidence type="ECO:0000256" key="2">
    <source>
        <dbReference type="ARBA" id="ARBA00001947"/>
    </source>
</evidence>
<keyword evidence="7" id="KW-0479">Metal-binding</keyword>
<feature type="region of interest" description="Disordered" evidence="11">
    <location>
        <begin position="1"/>
        <end position="27"/>
    </location>
</feature>
<evidence type="ECO:0000256" key="1">
    <source>
        <dbReference type="ARBA" id="ARBA00000402"/>
    </source>
</evidence>
<accession>A0A9N9LAJ6</accession>
<evidence type="ECO:0000256" key="9">
    <source>
        <dbReference type="ARBA" id="ARBA00022801"/>
    </source>
</evidence>
<keyword evidence="8" id="KW-0255">Endonuclease</keyword>
<dbReference type="Gene3D" id="3.60.15.10">
    <property type="entry name" value="Ribonuclease Z/Hydroxyacylglutathione hydrolase-like"/>
    <property type="match status" value="2"/>
</dbReference>
<comment type="caution">
    <text evidence="13">The sequence shown here is derived from an EMBL/GenBank/DDBJ whole genome shotgun (WGS) entry which is preliminary data.</text>
</comment>
<evidence type="ECO:0000256" key="6">
    <source>
        <dbReference type="ARBA" id="ARBA00022722"/>
    </source>
</evidence>
<dbReference type="EC" id="3.1.26.11" evidence="4"/>
<evidence type="ECO:0000256" key="4">
    <source>
        <dbReference type="ARBA" id="ARBA00012477"/>
    </source>
</evidence>
<evidence type="ECO:0000256" key="10">
    <source>
        <dbReference type="ARBA" id="ARBA00022833"/>
    </source>
</evidence>
<dbReference type="SUPFAM" id="SSF56281">
    <property type="entry name" value="Metallo-hydrolase/oxidoreductase"/>
    <property type="match status" value="3"/>
</dbReference>
<dbReference type="GO" id="GO:1990180">
    <property type="term" value="P:mitochondrial tRNA 3'-end processing"/>
    <property type="evidence" value="ECO:0007669"/>
    <property type="project" value="TreeGrafter"/>
</dbReference>
<dbReference type="InterPro" id="IPR027794">
    <property type="entry name" value="tRNase_Z_dom"/>
</dbReference>
<dbReference type="SMART" id="SM00849">
    <property type="entry name" value="Lactamase_B"/>
    <property type="match status" value="1"/>
</dbReference>
<dbReference type="OrthoDB" id="527344at2759"/>
<feature type="region of interest" description="Disordered" evidence="11">
    <location>
        <begin position="351"/>
        <end position="382"/>
    </location>
</feature>
<dbReference type="PANTHER" id="PTHR12553:SF49">
    <property type="entry name" value="ZINC PHOSPHODIESTERASE ELAC PROTEIN 2"/>
    <property type="match status" value="1"/>
</dbReference>
<comment type="catalytic activity">
    <reaction evidence="1">
        <text>Endonucleolytic cleavage of RNA, removing extra 3' nucleotides from tRNA precursor, generating 3' termini of tRNAs. A 3'-hydroxy group is left at the tRNA terminus and a 5'-phosphoryl group is left at the trailer molecule.</text>
        <dbReference type="EC" id="3.1.26.11"/>
    </reaction>
</comment>
<dbReference type="AlphaFoldDB" id="A0A9N9LAJ6"/>
<dbReference type="InterPro" id="IPR036866">
    <property type="entry name" value="RibonucZ/Hydroxyglut_hydro"/>
</dbReference>
<evidence type="ECO:0000313" key="13">
    <source>
        <dbReference type="EMBL" id="CAG8971630.1"/>
    </source>
</evidence>
<proteinExistence type="inferred from homology"/>
<evidence type="ECO:0000259" key="12">
    <source>
        <dbReference type="SMART" id="SM00849"/>
    </source>
</evidence>
<dbReference type="InterPro" id="IPR001279">
    <property type="entry name" value="Metallo-B-lactamas"/>
</dbReference>
<reference evidence="13" key="1">
    <citation type="submission" date="2021-07" db="EMBL/GenBank/DDBJ databases">
        <authorList>
            <person name="Durling M."/>
        </authorList>
    </citation>
    <scope>NUCLEOTIDE SEQUENCE</scope>
</reference>
<comment type="cofactor">
    <cofactor evidence="2">
        <name>Zn(2+)</name>
        <dbReference type="ChEBI" id="CHEBI:29105"/>
    </cofactor>
</comment>